<reference evidence="4 5" key="1">
    <citation type="journal article" date="2017" name="Int. J. Syst. Evol. Microbiol.">
        <title>Ramlibacter monticola sp. nov., isolated from forest soil.</title>
        <authorList>
            <person name="Chaudhary D.K."/>
            <person name="Kim J."/>
        </authorList>
    </citation>
    <scope>NUCLEOTIDE SEQUENCE [LARGE SCALE GENOMIC DNA]</scope>
    <source>
        <strain evidence="4 5">KACC 19175</strain>
    </source>
</reference>
<dbReference type="PRINTS" id="PR00080">
    <property type="entry name" value="SDRFAMILY"/>
</dbReference>
<protein>
    <submittedName>
        <fullName evidence="4">SDR family NAD(P)-dependent oxidoreductase</fullName>
    </submittedName>
</protein>
<keyword evidence="5" id="KW-1185">Reference proteome</keyword>
<accession>A0A936Z181</accession>
<dbReference type="InterPro" id="IPR036291">
    <property type="entry name" value="NAD(P)-bd_dom_sf"/>
</dbReference>
<dbReference type="AlphaFoldDB" id="A0A936Z181"/>
<dbReference type="GO" id="GO:0016020">
    <property type="term" value="C:membrane"/>
    <property type="evidence" value="ECO:0007669"/>
    <property type="project" value="TreeGrafter"/>
</dbReference>
<gene>
    <name evidence="4" type="ORF">JJ685_14980</name>
</gene>
<dbReference type="Pfam" id="PF00106">
    <property type="entry name" value="adh_short"/>
    <property type="match status" value="1"/>
</dbReference>
<evidence type="ECO:0000256" key="1">
    <source>
        <dbReference type="ARBA" id="ARBA00006484"/>
    </source>
</evidence>
<evidence type="ECO:0000313" key="4">
    <source>
        <dbReference type="EMBL" id="MBL0392442.1"/>
    </source>
</evidence>
<dbReference type="InterPro" id="IPR002347">
    <property type="entry name" value="SDR_fam"/>
</dbReference>
<dbReference type="PANTHER" id="PTHR44196">
    <property type="entry name" value="DEHYDROGENASE/REDUCTASE SDR FAMILY MEMBER 7B"/>
    <property type="match status" value="1"/>
</dbReference>
<dbReference type="Proteomes" id="UP000599109">
    <property type="component" value="Unassembled WGS sequence"/>
</dbReference>
<evidence type="ECO:0000256" key="2">
    <source>
        <dbReference type="ARBA" id="ARBA00023002"/>
    </source>
</evidence>
<dbReference type="RefSeq" id="WP_201675067.1">
    <property type="nucleotide sequence ID" value="NZ_JAEQNE010000003.1"/>
</dbReference>
<name>A0A936Z181_9BURK</name>
<dbReference type="EMBL" id="JAEQNE010000003">
    <property type="protein sequence ID" value="MBL0392442.1"/>
    <property type="molecule type" value="Genomic_DNA"/>
</dbReference>
<dbReference type="Gene3D" id="3.40.50.720">
    <property type="entry name" value="NAD(P)-binding Rossmann-like Domain"/>
    <property type="match status" value="1"/>
</dbReference>
<organism evidence="4 5">
    <name type="scientific">Ramlibacter monticola</name>
    <dbReference type="NCBI Taxonomy" id="1926872"/>
    <lineage>
        <taxon>Bacteria</taxon>
        <taxon>Pseudomonadati</taxon>
        <taxon>Pseudomonadota</taxon>
        <taxon>Betaproteobacteria</taxon>
        <taxon>Burkholderiales</taxon>
        <taxon>Comamonadaceae</taxon>
        <taxon>Ramlibacter</taxon>
    </lineage>
</organism>
<dbReference type="PRINTS" id="PR00081">
    <property type="entry name" value="GDHRDH"/>
</dbReference>
<dbReference type="CDD" id="cd05233">
    <property type="entry name" value="SDR_c"/>
    <property type="match status" value="1"/>
</dbReference>
<comment type="similarity">
    <text evidence="1 3">Belongs to the short-chain dehydrogenases/reductases (SDR) family.</text>
</comment>
<keyword evidence="2" id="KW-0560">Oxidoreductase</keyword>
<dbReference type="SUPFAM" id="SSF51735">
    <property type="entry name" value="NAD(P)-binding Rossmann-fold domains"/>
    <property type="match status" value="1"/>
</dbReference>
<dbReference type="GO" id="GO:0016491">
    <property type="term" value="F:oxidoreductase activity"/>
    <property type="evidence" value="ECO:0007669"/>
    <property type="project" value="UniProtKB-KW"/>
</dbReference>
<proteinExistence type="inferred from homology"/>
<sequence length="250" mass="26180">MSALQGKVAWITGAGSGIGLAAAQALAAAGAVVVLSGRRAGVLGAAAEGIAAQGGRAEVEGLDVTDAAAVAATAARILARHAGRIDVLVNSAGTNTPERFWRDQSPEGWRQVVATNLDSMFYTVHAVLPAMRARRDGLVVNVSSWAGVHHPKLTGPAYNGSKHAVTAMTETINIEEGVHGIRACCLCPAEVSTPILDTRPVPPSAEERARMLRPEDLGHTIRFLAELPAGVCVNQLIISPTWNRMYVNDL</sequence>
<dbReference type="PANTHER" id="PTHR44196:SF1">
    <property type="entry name" value="DEHYDROGENASE_REDUCTASE SDR FAMILY MEMBER 7B"/>
    <property type="match status" value="1"/>
</dbReference>
<evidence type="ECO:0000313" key="5">
    <source>
        <dbReference type="Proteomes" id="UP000599109"/>
    </source>
</evidence>
<evidence type="ECO:0000256" key="3">
    <source>
        <dbReference type="RuleBase" id="RU000363"/>
    </source>
</evidence>
<comment type="caution">
    <text evidence="4">The sequence shown here is derived from an EMBL/GenBank/DDBJ whole genome shotgun (WGS) entry which is preliminary data.</text>
</comment>